<organism evidence="3 4">
    <name type="scientific">Cohaesibacter celericrescens</name>
    <dbReference type="NCBI Taxonomy" id="2067669"/>
    <lineage>
        <taxon>Bacteria</taxon>
        <taxon>Pseudomonadati</taxon>
        <taxon>Pseudomonadota</taxon>
        <taxon>Alphaproteobacteria</taxon>
        <taxon>Hyphomicrobiales</taxon>
        <taxon>Cohaesibacteraceae</taxon>
    </lineage>
</organism>
<dbReference type="InterPro" id="IPR050963">
    <property type="entry name" value="Sirohydro_Cobaltochel/CbiX"/>
</dbReference>
<dbReference type="Proteomes" id="UP000234881">
    <property type="component" value="Unassembled WGS sequence"/>
</dbReference>
<dbReference type="Pfam" id="PF01903">
    <property type="entry name" value="CbiX"/>
    <property type="match status" value="1"/>
</dbReference>
<dbReference type="GO" id="GO:0016829">
    <property type="term" value="F:lyase activity"/>
    <property type="evidence" value="ECO:0007669"/>
    <property type="project" value="UniProtKB-KW"/>
</dbReference>
<dbReference type="PANTHER" id="PTHR33542">
    <property type="entry name" value="SIROHYDROCHLORIN FERROCHELATASE, CHLOROPLASTIC"/>
    <property type="match status" value="1"/>
</dbReference>
<protein>
    <recommendedName>
        <fullName evidence="5">Cobalamin biosynthesis protein CbiX</fullName>
    </recommendedName>
</protein>
<evidence type="ECO:0008006" key="5">
    <source>
        <dbReference type="Google" id="ProtNLM"/>
    </source>
</evidence>
<gene>
    <name evidence="3" type="ORF">C0081_12770</name>
</gene>
<keyword evidence="4" id="KW-1185">Reference proteome</keyword>
<evidence type="ECO:0000256" key="2">
    <source>
        <dbReference type="ARBA" id="ARBA00023239"/>
    </source>
</evidence>
<dbReference type="RefSeq" id="WP_101534206.1">
    <property type="nucleotide sequence ID" value="NZ_PKUQ01000022.1"/>
</dbReference>
<reference evidence="3 4" key="1">
    <citation type="submission" date="2018-01" db="EMBL/GenBank/DDBJ databases">
        <title>The draft genome sequence of Cohaesibacter sp. H1304.</title>
        <authorList>
            <person name="Wang N.-N."/>
            <person name="Du Z.-J."/>
        </authorList>
    </citation>
    <scope>NUCLEOTIDE SEQUENCE [LARGE SCALE GENOMIC DNA]</scope>
    <source>
        <strain evidence="3 4">H1304</strain>
    </source>
</reference>
<keyword evidence="2" id="KW-0456">Lyase</keyword>
<accession>A0A2N5XR46</accession>
<evidence type="ECO:0000313" key="4">
    <source>
        <dbReference type="Proteomes" id="UP000234881"/>
    </source>
</evidence>
<dbReference type="EMBL" id="PKUQ01000022">
    <property type="protein sequence ID" value="PLW76917.1"/>
    <property type="molecule type" value="Genomic_DNA"/>
</dbReference>
<dbReference type="AlphaFoldDB" id="A0A2N5XR46"/>
<name>A0A2N5XR46_9HYPH</name>
<keyword evidence="1" id="KW-0479">Metal-binding</keyword>
<dbReference type="OrthoDB" id="7346027at2"/>
<evidence type="ECO:0000313" key="3">
    <source>
        <dbReference type="EMBL" id="PLW76917.1"/>
    </source>
</evidence>
<dbReference type="PANTHER" id="PTHR33542:SF3">
    <property type="entry name" value="SIROHYDROCHLORIN FERROCHELATASE, CHLOROPLASTIC"/>
    <property type="match status" value="1"/>
</dbReference>
<dbReference type="SUPFAM" id="SSF53800">
    <property type="entry name" value="Chelatase"/>
    <property type="match status" value="1"/>
</dbReference>
<comment type="caution">
    <text evidence="3">The sequence shown here is derived from an EMBL/GenBank/DDBJ whole genome shotgun (WGS) entry which is preliminary data.</text>
</comment>
<evidence type="ECO:0000256" key="1">
    <source>
        <dbReference type="ARBA" id="ARBA00022723"/>
    </source>
</evidence>
<sequence>MQHLTPDSADLGILIVAHGERGGRFDNARALELADEVRNNIGNVQVEAGVLKGSPSISDAWTRLKSSHKLIYPFFMSDGYFCNRILPRKLAQEIDQSIDALTMLPPFGVSEWLANGVTSALLQDIEQLGLKGTRPPLLIAAHGASIDKQSSKRTRQLADKLKRTGNFGRISCGFLDEAPHLSDMIGEVLPNTVVLPLFNGLGSHSVDDMAKLAKSAPESCHFVTPVGGQSWVGDIMTADILKALHWWGAAEAAE</sequence>
<dbReference type="InterPro" id="IPR002762">
    <property type="entry name" value="CbiX-like"/>
</dbReference>
<proteinExistence type="predicted"/>
<dbReference type="GO" id="GO:0046872">
    <property type="term" value="F:metal ion binding"/>
    <property type="evidence" value="ECO:0007669"/>
    <property type="project" value="UniProtKB-KW"/>
</dbReference>
<dbReference type="Gene3D" id="3.40.50.1400">
    <property type="match status" value="2"/>
</dbReference>